<dbReference type="RefSeq" id="WP_063970021.1">
    <property type="nucleotide sequence ID" value="NZ_JAMXLT020000007.1"/>
</dbReference>
<proteinExistence type="predicted"/>
<evidence type="ECO:0000313" key="1">
    <source>
        <dbReference type="EMBL" id="MDW8548393.1"/>
    </source>
</evidence>
<name>A0ABU4JFE0_9FLAO</name>
<evidence type="ECO:0000313" key="2">
    <source>
        <dbReference type="Proteomes" id="UP001204439"/>
    </source>
</evidence>
<gene>
    <name evidence="1" type="ORF">NG800_005695</name>
</gene>
<organism evidence="1 2">
    <name type="scientific">Epilithonimonas ginsengisoli</name>
    <dbReference type="NCBI Taxonomy" id="1245592"/>
    <lineage>
        <taxon>Bacteria</taxon>
        <taxon>Pseudomonadati</taxon>
        <taxon>Bacteroidota</taxon>
        <taxon>Flavobacteriia</taxon>
        <taxon>Flavobacteriales</taxon>
        <taxon>Weeksellaceae</taxon>
        <taxon>Chryseobacterium group</taxon>
        <taxon>Epilithonimonas</taxon>
    </lineage>
</organism>
<sequence>MKNYLLSLMLLICNISIYAQVIFGDNVGTATDKTSVLMEFSNAGNRGLILPYITDKTGLTTPGSIILNATTPTAAKVEYYNGTTWVDLSAQSANVSSFLGVQPVAKENAAAKVVIGSSTSAADGILVLESSTKAMVLPIVSSYQDIVNPAPGMMVLVNNDGIKTLAVYNGNQWSFWNY</sequence>
<dbReference type="Proteomes" id="UP001204439">
    <property type="component" value="Unassembled WGS sequence"/>
</dbReference>
<comment type="caution">
    <text evidence="1">The sequence shown here is derived from an EMBL/GenBank/DDBJ whole genome shotgun (WGS) entry which is preliminary data.</text>
</comment>
<keyword evidence="2" id="KW-1185">Reference proteome</keyword>
<protein>
    <submittedName>
        <fullName evidence="1">Uncharacterized protein</fullName>
    </submittedName>
</protein>
<dbReference type="EMBL" id="JAMXLT020000007">
    <property type="protein sequence ID" value="MDW8548393.1"/>
    <property type="molecule type" value="Genomic_DNA"/>
</dbReference>
<accession>A0ABU4JFE0</accession>
<reference evidence="1 2" key="1">
    <citation type="submission" date="2023-11" db="EMBL/GenBank/DDBJ databases">
        <title>First isolation, identification, and characterization of non-pathogenic Epilithonimonas ginsengisoli isolated from diseased farmed rainbow trout (Oncorhynchus mykiss) in Chile.</title>
        <authorList>
            <person name="Miranda C.D."/>
            <person name="Irgang R."/>
            <person name="Concha C."/>
            <person name="Rojas R."/>
            <person name="Avendano R."/>
        </authorList>
    </citation>
    <scope>NUCLEOTIDE SEQUENCE [LARGE SCALE GENOMIC DNA]</scope>
    <source>
        <strain evidence="1 2">FP99</strain>
    </source>
</reference>